<dbReference type="InterPro" id="IPR018204">
    <property type="entry name" value="Trp_synthase_alpha_AS"/>
</dbReference>
<dbReference type="Proteomes" id="UP000238442">
    <property type="component" value="Chromosome"/>
</dbReference>
<dbReference type="Gene3D" id="3.20.20.70">
    <property type="entry name" value="Aldolase class I"/>
    <property type="match status" value="1"/>
</dbReference>
<feature type="active site" description="Proton acceptor" evidence="9">
    <location>
        <position position="46"/>
    </location>
</feature>
<dbReference type="CDD" id="cd04724">
    <property type="entry name" value="Tryptophan_synthase_alpha"/>
    <property type="match status" value="1"/>
</dbReference>
<dbReference type="SUPFAM" id="SSF51366">
    <property type="entry name" value="Ribulose-phoshate binding barrel"/>
    <property type="match status" value="1"/>
</dbReference>
<dbReference type="NCBIfam" id="TIGR00262">
    <property type="entry name" value="trpA"/>
    <property type="match status" value="1"/>
</dbReference>
<dbReference type="Pfam" id="PF00290">
    <property type="entry name" value="Trp_syntA"/>
    <property type="match status" value="1"/>
</dbReference>
<dbReference type="UniPathway" id="UPA00035">
    <property type="reaction ID" value="UER00044"/>
</dbReference>
<proteinExistence type="inferred from homology"/>
<evidence type="ECO:0000256" key="6">
    <source>
        <dbReference type="ARBA" id="ARBA00023141"/>
    </source>
</evidence>
<dbReference type="KEGG" id="aue:C5O00_01840"/>
<sequence>MKNRIQQKLSENGKILSIYFTAGYPNINDTIPILRSLEENGVDMVEIGLPFSDPLADGPVIQASSTSALKNGMTTAKLFDQLKEVRKSVSIPLVLMGYFNPVLQYGVEAFCKRCEAIGIDGFILPDLPLAEYNLHYRSVFERHGLTNIFLITPQTSEERIREIDKASHAFIYMVSSASTTGKTSGFGTEHSDYFKRVSAMNLENPLVVGFGIKDRETYNTATQFTKGAIIGSAFIKMLNESGLKGIPEFVRSIRPV</sequence>
<keyword evidence="6 9" id="KW-0057">Aromatic amino acid biosynthesis</keyword>
<dbReference type="InterPro" id="IPR002028">
    <property type="entry name" value="Trp_synthase_suA"/>
</dbReference>
<evidence type="ECO:0000256" key="5">
    <source>
        <dbReference type="ARBA" id="ARBA00022822"/>
    </source>
</evidence>
<keyword evidence="12" id="KW-1185">Reference proteome</keyword>
<dbReference type="EC" id="4.2.1.20" evidence="9"/>
<keyword evidence="7 9" id="KW-0456">Lyase</keyword>
<dbReference type="RefSeq" id="WP_105214412.1">
    <property type="nucleotide sequence ID" value="NZ_CP027062.1"/>
</dbReference>
<evidence type="ECO:0000313" key="11">
    <source>
        <dbReference type="EMBL" id="AVI49972.1"/>
    </source>
</evidence>
<comment type="similarity">
    <text evidence="9 10">Belongs to the TrpA family.</text>
</comment>
<dbReference type="GO" id="GO:0004834">
    <property type="term" value="F:tryptophan synthase activity"/>
    <property type="evidence" value="ECO:0007669"/>
    <property type="project" value="UniProtKB-UniRule"/>
</dbReference>
<keyword evidence="5 9" id="KW-0822">Tryptophan biosynthesis</keyword>
<comment type="catalytic activity">
    <reaction evidence="8 9">
        <text>(1S,2R)-1-C-(indol-3-yl)glycerol 3-phosphate + L-serine = D-glyceraldehyde 3-phosphate + L-tryptophan + H2O</text>
        <dbReference type="Rhea" id="RHEA:10532"/>
        <dbReference type="ChEBI" id="CHEBI:15377"/>
        <dbReference type="ChEBI" id="CHEBI:33384"/>
        <dbReference type="ChEBI" id="CHEBI:57912"/>
        <dbReference type="ChEBI" id="CHEBI:58866"/>
        <dbReference type="ChEBI" id="CHEBI:59776"/>
        <dbReference type="EC" id="4.2.1.20"/>
    </reaction>
</comment>
<dbReference type="PANTHER" id="PTHR43406">
    <property type="entry name" value="TRYPTOPHAN SYNTHASE, ALPHA CHAIN"/>
    <property type="match status" value="1"/>
</dbReference>
<accession>A0A2S0HTJ2</accession>
<dbReference type="FunFam" id="3.20.20.70:FF:000037">
    <property type="entry name" value="Tryptophan synthase alpha chain"/>
    <property type="match status" value="1"/>
</dbReference>
<comment type="subunit">
    <text evidence="3 9">Tetramer of two alpha and two beta chains.</text>
</comment>
<dbReference type="PROSITE" id="PS00167">
    <property type="entry name" value="TRP_SYNTHASE_ALPHA"/>
    <property type="match status" value="1"/>
</dbReference>
<evidence type="ECO:0000256" key="9">
    <source>
        <dbReference type="HAMAP-Rule" id="MF_00131"/>
    </source>
</evidence>
<evidence type="ECO:0000256" key="3">
    <source>
        <dbReference type="ARBA" id="ARBA00011270"/>
    </source>
</evidence>
<protein>
    <recommendedName>
        <fullName evidence="9">Tryptophan synthase alpha chain</fullName>
        <ecNumber evidence="9">4.2.1.20</ecNumber>
    </recommendedName>
</protein>
<reference evidence="11 12" key="1">
    <citation type="submission" date="2018-02" db="EMBL/GenBank/DDBJ databases">
        <title>Genomic analysis of the strain RR4-38 isolated from a seawater recirculating aquaculture system.</title>
        <authorList>
            <person name="Kim Y.-S."/>
            <person name="Jang Y.H."/>
            <person name="Kim K.-H."/>
        </authorList>
    </citation>
    <scope>NUCLEOTIDE SEQUENCE [LARGE SCALE GENOMIC DNA]</scope>
    <source>
        <strain evidence="11 12">RR4-38</strain>
    </source>
</reference>
<dbReference type="OrthoDB" id="9804578at2"/>
<evidence type="ECO:0000256" key="1">
    <source>
        <dbReference type="ARBA" id="ARBA00003365"/>
    </source>
</evidence>
<evidence type="ECO:0000256" key="10">
    <source>
        <dbReference type="RuleBase" id="RU003662"/>
    </source>
</evidence>
<dbReference type="PANTHER" id="PTHR43406:SF1">
    <property type="entry name" value="TRYPTOPHAN SYNTHASE ALPHA CHAIN, CHLOROPLASTIC"/>
    <property type="match status" value="1"/>
</dbReference>
<dbReference type="InterPro" id="IPR013785">
    <property type="entry name" value="Aldolase_TIM"/>
</dbReference>
<dbReference type="GO" id="GO:0005829">
    <property type="term" value="C:cytosol"/>
    <property type="evidence" value="ECO:0007669"/>
    <property type="project" value="TreeGrafter"/>
</dbReference>
<evidence type="ECO:0000256" key="8">
    <source>
        <dbReference type="ARBA" id="ARBA00049047"/>
    </source>
</evidence>
<dbReference type="InterPro" id="IPR011060">
    <property type="entry name" value="RibuloseP-bd_barrel"/>
</dbReference>
<evidence type="ECO:0000256" key="2">
    <source>
        <dbReference type="ARBA" id="ARBA00004733"/>
    </source>
</evidence>
<dbReference type="HAMAP" id="MF_00131">
    <property type="entry name" value="Trp_synth_alpha"/>
    <property type="match status" value="1"/>
</dbReference>
<gene>
    <name evidence="9" type="primary">trpA</name>
    <name evidence="11" type="ORF">C5O00_01840</name>
</gene>
<organism evidence="11 12">
    <name type="scientific">Pukyongia salina</name>
    <dbReference type="NCBI Taxonomy" id="2094025"/>
    <lineage>
        <taxon>Bacteria</taxon>
        <taxon>Pseudomonadati</taxon>
        <taxon>Bacteroidota</taxon>
        <taxon>Flavobacteriia</taxon>
        <taxon>Flavobacteriales</taxon>
        <taxon>Flavobacteriaceae</taxon>
        <taxon>Pukyongia</taxon>
    </lineage>
</organism>
<comment type="pathway">
    <text evidence="2 9">Amino-acid biosynthesis; L-tryptophan biosynthesis; L-tryptophan from chorismate: step 5/5.</text>
</comment>
<comment type="function">
    <text evidence="1 9">The alpha subunit is responsible for the aldol cleavage of indoleglycerol phosphate to indole and glyceraldehyde 3-phosphate.</text>
</comment>
<evidence type="ECO:0000256" key="7">
    <source>
        <dbReference type="ARBA" id="ARBA00023239"/>
    </source>
</evidence>
<name>A0A2S0HTJ2_9FLAO</name>
<dbReference type="EMBL" id="CP027062">
    <property type="protein sequence ID" value="AVI49972.1"/>
    <property type="molecule type" value="Genomic_DNA"/>
</dbReference>
<evidence type="ECO:0000256" key="4">
    <source>
        <dbReference type="ARBA" id="ARBA00022605"/>
    </source>
</evidence>
<keyword evidence="4 9" id="KW-0028">Amino-acid biosynthesis</keyword>
<dbReference type="AlphaFoldDB" id="A0A2S0HTJ2"/>
<evidence type="ECO:0000313" key="12">
    <source>
        <dbReference type="Proteomes" id="UP000238442"/>
    </source>
</evidence>
<feature type="active site" description="Proton acceptor" evidence="9">
    <location>
        <position position="57"/>
    </location>
</feature>